<reference evidence="3 4" key="1">
    <citation type="journal article" date="2019" name="Sci. Data">
        <title>Hybrid genome assembly and annotation of Danionella translucida.</title>
        <authorList>
            <person name="Kadobianskyi M."/>
            <person name="Schulze L."/>
            <person name="Schuelke M."/>
            <person name="Judkewitz B."/>
        </authorList>
    </citation>
    <scope>NUCLEOTIDE SEQUENCE [LARGE SCALE GENOMIC DNA]</scope>
    <source>
        <strain evidence="3 4">Bolton</strain>
    </source>
</reference>
<sequence>MPRRTTPLQDAINHILTERDKNSMLEIKHINPVKGRGIFALADFSQGEFVVEYRGELIDAAEAENRRKLYENACLFFMFDFTWKQKTWCTAGQEPIKDCFQDQVITSTESTEESRIQSCNITSSSPASKLSGASLPSGQLSELGDKDPDLDPNVLATDLLRGTELRAECQSSSSTLDGPEHEVHCGRGQCAALPAKEGFEEVGIQSQEVFPAVFSTDITSETELRSECHSSRAVSTSSACECTIHKLVFEVVRMDKCWICKSPVASVRWRGVRCKQCCGVWHKICLKKSSEDWDISDDDVSSGDEFIPESVTDSESSETELTTLPESYKKSRTTKILDLCVPYAEQEQTLDIQSNCKNILTVQKTTDVLQSDPEPESPVSCKQTAKDASNEKVTVDILDQSASPTKSVKVLKSQVNYCFVCEKPQTKLARHLETHVNENAEVAQALQFSKSSKARKVLLEKLRNLGNFKHNSVVNSTGSGCLKVKRSSKQSSSSEIYEYCLYCKGMLARKELSRHMKRCALRPENNVEEGPELKDKAFGLASAQSTMSQPISCELWTVLGKMHKDDVSTAIRNDHYLMQFAQSLFNKHGQDRSKHEYIRQKVRELGRLLVTLRHTTRIHNMEEAIKPGNFFILTSAVKRVSGFDHENSTFKAPSLALKIGHSLRKISDLIMCRALMEEDQEVIESIRRFHTLHETKWSELVSHTALSNLSEAKYNKSTRLPLAKDVQKLHLFLGEQVKLTKEKLADNPTAGTYAALAKVTLCQVILFNRRREGEVARMTVKNFEDRDMSKLNDDISSGLTDVEKTLCKQFARVELKGKKGRKVAVILTSDMATNLSYLISKRKECGVTENNYYLFAIPGSDGHYRGQFAQFADACGAEDPQNLRSTNLRKQIATISQVMNLKDNELDQLADFLGHDIRVHREYYRLPQSTIQLAKISKLLIAMEKGSVKDIQ</sequence>
<evidence type="ECO:0000313" key="4">
    <source>
        <dbReference type="Proteomes" id="UP000316079"/>
    </source>
</evidence>
<dbReference type="Pfam" id="PF00856">
    <property type="entry name" value="SET"/>
    <property type="match status" value="1"/>
</dbReference>
<dbReference type="InterPro" id="IPR046341">
    <property type="entry name" value="SET_dom_sf"/>
</dbReference>
<feature type="compositionally biased region" description="Low complexity" evidence="1">
    <location>
        <begin position="308"/>
        <end position="317"/>
    </location>
</feature>
<dbReference type="AlphaFoldDB" id="A0A553NJM9"/>
<dbReference type="PANTHER" id="PTHR33480">
    <property type="entry name" value="SET DOMAIN-CONTAINING PROTEIN-RELATED"/>
    <property type="match status" value="1"/>
</dbReference>
<feature type="domain" description="SET" evidence="2">
    <location>
        <begin position="35"/>
        <end position="90"/>
    </location>
</feature>
<dbReference type="Gene3D" id="2.170.270.10">
    <property type="entry name" value="SET domain"/>
    <property type="match status" value="1"/>
</dbReference>
<feature type="compositionally biased region" description="Low complexity" evidence="1">
    <location>
        <begin position="123"/>
        <end position="138"/>
    </location>
</feature>
<dbReference type="EMBL" id="SRMA01026900">
    <property type="protein sequence ID" value="TRY65646.1"/>
    <property type="molecule type" value="Genomic_DNA"/>
</dbReference>
<organism evidence="3 4">
    <name type="scientific">Danionella cerebrum</name>
    <dbReference type="NCBI Taxonomy" id="2873325"/>
    <lineage>
        <taxon>Eukaryota</taxon>
        <taxon>Metazoa</taxon>
        <taxon>Chordata</taxon>
        <taxon>Craniata</taxon>
        <taxon>Vertebrata</taxon>
        <taxon>Euteleostomi</taxon>
        <taxon>Actinopterygii</taxon>
        <taxon>Neopterygii</taxon>
        <taxon>Teleostei</taxon>
        <taxon>Ostariophysi</taxon>
        <taxon>Cypriniformes</taxon>
        <taxon>Danionidae</taxon>
        <taxon>Danioninae</taxon>
        <taxon>Danionella</taxon>
    </lineage>
</organism>
<evidence type="ECO:0000259" key="2">
    <source>
        <dbReference type="Pfam" id="PF00856"/>
    </source>
</evidence>
<feature type="region of interest" description="Disordered" evidence="1">
    <location>
        <begin position="115"/>
        <end position="152"/>
    </location>
</feature>
<evidence type="ECO:0000256" key="1">
    <source>
        <dbReference type="SAM" id="MobiDB-lite"/>
    </source>
</evidence>
<accession>A0A553NJM9</accession>
<keyword evidence="4" id="KW-1185">Reference proteome</keyword>
<dbReference type="InterPro" id="IPR001214">
    <property type="entry name" value="SET_dom"/>
</dbReference>
<feature type="non-terminal residue" evidence="3">
    <location>
        <position position="952"/>
    </location>
</feature>
<comment type="caution">
    <text evidence="3">The sequence shown here is derived from an EMBL/GenBank/DDBJ whole genome shotgun (WGS) entry which is preliminary data.</text>
</comment>
<gene>
    <name evidence="3" type="ORF">DNTS_009877</name>
</gene>
<protein>
    <recommendedName>
        <fullName evidence="2">SET domain-containing protein</fullName>
    </recommendedName>
</protein>
<evidence type="ECO:0000313" key="3">
    <source>
        <dbReference type="EMBL" id="TRY65646.1"/>
    </source>
</evidence>
<dbReference type="SUPFAM" id="SSF82199">
    <property type="entry name" value="SET domain"/>
    <property type="match status" value="1"/>
</dbReference>
<dbReference type="PANTHER" id="PTHR33480:SF5">
    <property type="entry name" value="SI:DKEY-51D8.9"/>
    <property type="match status" value="1"/>
</dbReference>
<dbReference type="Proteomes" id="UP000316079">
    <property type="component" value="Unassembled WGS sequence"/>
</dbReference>
<dbReference type="OrthoDB" id="5376140at2759"/>
<feature type="region of interest" description="Disordered" evidence="1">
    <location>
        <begin position="296"/>
        <end position="317"/>
    </location>
</feature>
<dbReference type="STRING" id="623744.A0A553NJM9"/>
<name>A0A553NJM9_9TELE</name>
<proteinExistence type="predicted"/>